<organism evidence="1 2">
    <name type="scientific">Methylomarinum roseum</name>
    <dbReference type="NCBI Taxonomy" id="3067653"/>
    <lineage>
        <taxon>Bacteria</taxon>
        <taxon>Pseudomonadati</taxon>
        <taxon>Pseudomonadota</taxon>
        <taxon>Gammaproteobacteria</taxon>
        <taxon>Methylococcales</taxon>
        <taxon>Methylococcaceae</taxon>
        <taxon>Methylomarinum</taxon>
    </lineage>
</organism>
<keyword evidence="2" id="KW-1185">Reference proteome</keyword>
<reference evidence="1 2" key="1">
    <citation type="journal article" date="2024" name="Microbiology">
        <title>Methylomarinum rosea sp. nov., a novel halophilic methanotrophic bacterium from the hypersaline Lake Elton.</title>
        <authorList>
            <person name="Suleimanov R.Z."/>
            <person name="Oshkin I.Y."/>
            <person name="Danilova O.V."/>
            <person name="Suzina N.E."/>
            <person name="Dedysh S.N."/>
        </authorList>
    </citation>
    <scope>NUCLEOTIDE SEQUENCE [LARGE SCALE GENOMIC DNA]</scope>
    <source>
        <strain evidence="1 2">Ch1-1</strain>
    </source>
</reference>
<protein>
    <submittedName>
        <fullName evidence="1">Uncharacterized protein</fullName>
    </submittedName>
</protein>
<evidence type="ECO:0000313" key="2">
    <source>
        <dbReference type="Proteomes" id="UP001225378"/>
    </source>
</evidence>
<sequence>MLISTDDLLYPGRCSSHFYSASDFQLLTTDRFQRALHLLNHIEVGRFGQAVDGLHVLMDFSESRFCGFQIVGHNIHILLFVPELATSIAFLMFE</sequence>
<gene>
    <name evidence="1" type="ORF">Q9L42_009675</name>
</gene>
<accession>A0AAU7NZE4</accession>
<dbReference type="RefSeq" id="WP_349432690.1">
    <property type="nucleotide sequence ID" value="NZ_CP157743.1"/>
</dbReference>
<dbReference type="Proteomes" id="UP001225378">
    <property type="component" value="Chromosome"/>
</dbReference>
<proteinExistence type="predicted"/>
<evidence type="ECO:0000313" key="1">
    <source>
        <dbReference type="EMBL" id="XBS22377.1"/>
    </source>
</evidence>
<dbReference type="EMBL" id="CP157743">
    <property type="protein sequence ID" value="XBS22377.1"/>
    <property type="molecule type" value="Genomic_DNA"/>
</dbReference>
<dbReference type="AlphaFoldDB" id="A0AAU7NZE4"/>
<dbReference type="KEGG" id="mech:Q9L42_009675"/>
<name>A0AAU7NZE4_9GAMM</name>